<keyword evidence="3" id="KW-1185">Reference proteome</keyword>
<gene>
    <name evidence="2" type="primary">Vigan.07G245100</name>
    <name evidence="2" type="ORF">VIGAN_07245100</name>
</gene>
<protein>
    <submittedName>
        <fullName evidence="2">Uncharacterized protein</fullName>
    </submittedName>
</protein>
<dbReference type="Proteomes" id="UP000291084">
    <property type="component" value="Chromosome 7"/>
</dbReference>
<dbReference type="EMBL" id="AP015040">
    <property type="protein sequence ID" value="BAT93483.1"/>
    <property type="molecule type" value="Genomic_DNA"/>
</dbReference>
<reference evidence="2 3" key="1">
    <citation type="journal article" date="2015" name="Sci. Rep.">
        <title>The power of single molecule real-time sequencing technology in the de novo assembly of a eukaryotic genome.</title>
        <authorList>
            <person name="Sakai H."/>
            <person name="Naito K."/>
            <person name="Ogiso-Tanaka E."/>
            <person name="Takahashi Y."/>
            <person name="Iseki K."/>
            <person name="Muto C."/>
            <person name="Satou K."/>
            <person name="Teruya K."/>
            <person name="Shiroma A."/>
            <person name="Shimoji M."/>
            <person name="Hirano T."/>
            <person name="Itoh T."/>
            <person name="Kaga A."/>
            <person name="Tomooka N."/>
        </authorList>
    </citation>
    <scope>NUCLEOTIDE SEQUENCE [LARGE SCALE GENOMIC DNA]</scope>
    <source>
        <strain evidence="3">cv. Shumari</strain>
    </source>
</reference>
<sequence length="73" mass="8304">MRPTRFVYLTILPLSHEDEEEDPNGTTLHKVGEDDGLGALRDGDKDCRVDDEALDLDDSWLMRENEDSNGVRD</sequence>
<proteinExistence type="predicted"/>
<feature type="region of interest" description="Disordered" evidence="1">
    <location>
        <begin position="16"/>
        <end position="45"/>
    </location>
</feature>
<evidence type="ECO:0000313" key="3">
    <source>
        <dbReference type="Proteomes" id="UP000291084"/>
    </source>
</evidence>
<name>A0A0S3SL57_PHAAN</name>
<evidence type="ECO:0000256" key="1">
    <source>
        <dbReference type="SAM" id="MobiDB-lite"/>
    </source>
</evidence>
<organism evidence="2 3">
    <name type="scientific">Vigna angularis var. angularis</name>
    <dbReference type="NCBI Taxonomy" id="157739"/>
    <lineage>
        <taxon>Eukaryota</taxon>
        <taxon>Viridiplantae</taxon>
        <taxon>Streptophyta</taxon>
        <taxon>Embryophyta</taxon>
        <taxon>Tracheophyta</taxon>
        <taxon>Spermatophyta</taxon>
        <taxon>Magnoliopsida</taxon>
        <taxon>eudicotyledons</taxon>
        <taxon>Gunneridae</taxon>
        <taxon>Pentapetalae</taxon>
        <taxon>rosids</taxon>
        <taxon>fabids</taxon>
        <taxon>Fabales</taxon>
        <taxon>Fabaceae</taxon>
        <taxon>Papilionoideae</taxon>
        <taxon>50 kb inversion clade</taxon>
        <taxon>NPAAA clade</taxon>
        <taxon>indigoferoid/millettioid clade</taxon>
        <taxon>Phaseoleae</taxon>
        <taxon>Vigna</taxon>
    </lineage>
</organism>
<dbReference type="AlphaFoldDB" id="A0A0S3SL57"/>
<accession>A0A0S3SL57</accession>
<evidence type="ECO:0000313" key="2">
    <source>
        <dbReference type="EMBL" id="BAT93483.1"/>
    </source>
</evidence>